<comment type="similarity">
    <text evidence="1">Belongs to the class IV-like SAM-binding methyltransferase superfamily. RNA methyltransferase TrmH family.</text>
</comment>
<reference evidence="5 6" key="1">
    <citation type="submission" date="2019-05" db="EMBL/GenBank/DDBJ databases">
        <title>The metagenome of a microbial culture collection derived from dairy environment covers the genomic content of the human microbiome.</title>
        <authorList>
            <person name="Roder T."/>
            <person name="Wuthrich D."/>
            <person name="Sattari Z."/>
            <person name="Von Ah U."/>
            <person name="Bar C."/>
            <person name="Ronchi F."/>
            <person name="Macpherson A.J."/>
            <person name="Ganal-Vonarburg S.C."/>
            <person name="Bruggmann R."/>
            <person name="Vergeres G."/>
        </authorList>
    </citation>
    <scope>NUCLEOTIDE SEQUENCE [LARGE SCALE GENOMIC DNA]</scope>
    <source>
        <strain evidence="5 6">FAM 24227</strain>
    </source>
</reference>
<dbReference type="SUPFAM" id="SSF55315">
    <property type="entry name" value="L30e-like"/>
    <property type="match status" value="1"/>
</dbReference>
<dbReference type="GO" id="GO:0008173">
    <property type="term" value="F:RNA methyltransferase activity"/>
    <property type="evidence" value="ECO:0007669"/>
    <property type="project" value="InterPro"/>
</dbReference>
<evidence type="ECO:0000313" key="6">
    <source>
        <dbReference type="Proteomes" id="UP000306420"/>
    </source>
</evidence>
<dbReference type="InterPro" id="IPR051259">
    <property type="entry name" value="rRNA_Methyltransferase"/>
</dbReference>
<dbReference type="PANTHER" id="PTHR43191">
    <property type="entry name" value="RRNA METHYLTRANSFERASE 3"/>
    <property type="match status" value="1"/>
</dbReference>
<dbReference type="GO" id="GO:0003723">
    <property type="term" value="F:RNA binding"/>
    <property type="evidence" value="ECO:0007669"/>
    <property type="project" value="InterPro"/>
</dbReference>
<dbReference type="GO" id="GO:0005737">
    <property type="term" value="C:cytoplasm"/>
    <property type="evidence" value="ECO:0007669"/>
    <property type="project" value="UniProtKB-ARBA"/>
</dbReference>
<dbReference type="EMBL" id="VBSP01000033">
    <property type="protein sequence ID" value="TLQ40224.1"/>
    <property type="molecule type" value="Genomic_DNA"/>
</dbReference>
<keyword evidence="3 5" id="KW-0808">Transferase</keyword>
<dbReference type="InterPro" id="IPR013123">
    <property type="entry name" value="SpoU_subst-bd"/>
</dbReference>
<evidence type="ECO:0000313" key="5">
    <source>
        <dbReference type="EMBL" id="TLQ40224.1"/>
    </source>
</evidence>
<dbReference type="InterPro" id="IPR029026">
    <property type="entry name" value="tRNA_m1G_MTases_N"/>
</dbReference>
<dbReference type="SUPFAM" id="SSF75217">
    <property type="entry name" value="alpha/beta knot"/>
    <property type="match status" value="1"/>
</dbReference>
<dbReference type="AlphaFoldDB" id="A0A5R9DXY5"/>
<dbReference type="Pfam" id="PF22435">
    <property type="entry name" value="MRM3-like_sub_bind"/>
    <property type="match status" value="1"/>
</dbReference>
<dbReference type="CDD" id="cd18095">
    <property type="entry name" value="SpoU-like_rRNA-MTase"/>
    <property type="match status" value="1"/>
</dbReference>
<dbReference type="RefSeq" id="WP_138405013.1">
    <property type="nucleotide sequence ID" value="NZ_VBSP01000033.1"/>
</dbReference>
<evidence type="ECO:0000259" key="4">
    <source>
        <dbReference type="SMART" id="SM00967"/>
    </source>
</evidence>
<comment type="caution">
    <text evidence="5">The sequence shown here is derived from an EMBL/GenBank/DDBJ whole genome shotgun (WGS) entry which is preliminary data.</text>
</comment>
<name>A0A5R9DXY5_9LACT</name>
<dbReference type="InterPro" id="IPR029064">
    <property type="entry name" value="Ribosomal_eL30-like_sf"/>
</dbReference>
<dbReference type="SMART" id="SM00967">
    <property type="entry name" value="SpoU_sub_bind"/>
    <property type="match status" value="1"/>
</dbReference>
<feature type="domain" description="RNA 2-O ribose methyltransferase substrate binding" evidence="4">
    <location>
        <begin position="34"/>
        <end position="106"/>
    </location>
</feature>
<organism evidence="5 6">
    <name type="scientific">Ruoffia tabacinasalis</name>
    <dbReference type="NCBI Taxonomy" id="87458"/>
    <lineage>
        <taxon>Bacteria</taxon>
        <taxon>Bacillati</taxon>
        <taxon>Bacillota</taxon>
        <taxon>Bacilli</taxon>
        <taxon>Lactobacillales</taxon>
        <taxon>Aerococcaceae</taxon>
        <taxon>Ruoffia</taxon>
    </lineage>
</organism>
<dbReference type="OrthoDB" id="9794400at2"/>
<gene>
    <name evidence="5" type="ORF">FEZ33_08680</name>
</gene>
<dbReference type="InterPro" id="IPR029028">
    <property type="entry name" value="Alpha/beta_knot_MTases"/>
</dbReference>
<dbReference type="Gene3D" id="3.30.1330.30">
    <property type="match status" value="1"/>
</dbReference>
<evidence type="ECO:0000256" key="1">
    <source>
        <dbReference type="ARBA" id="ARBA00007228"/>
    </source>
</evidence>
<evidence type="ECO:0000256" key="2">
    <source>
        <dbReference type="ARBA" id="ARBA00022603"/>
    </source>
</evidence>
<sequence>MLEKEIIRSKQNAQVKAWKKLLTSKGRKKSQSFLIEGTHLALEAIEWKVPVKQWIMTEAYYQQNSQALSLSSEAPITVIDDDIAKELSATQTPQGVFAEVEATGKQSELVKGARYLLVDKVQDPGNLGTMIRTADAAGYDAIIIGEGSVDIYNEKVVRSTQGSLWHLPVIVMPLPQAIEELKAIGVQVLTTALNKEAISYKETDQTMPVAIVVGNEGQGVSEEIQAISDQLIFIPMLGNAESLNVGVATGILLFHYIKM</sequence>
<dbReference type="PANTHER" id="PTHR43191:SF2">
    <property type="entry name" value="RRNA METHYLTRANSFERASE 3, MITOCHONDRIAL"/>
    <property type="match status" value="1"/>
</dbReference>
<dbReference type="InterPro" id="IPR053888">
    <property type="entry name" value="MRM3-like_sub_bind"/>
</dbReference>
<dbReference type="Pfam" id="PF00588">
    <property type="entry name" value="SpoU_methylase"/>
    <property type="match status" value="1"/>
</dbReference>
<dbReference type="Proteomes" id="UP000306420">
    <property type="component" value="Unassembled WGS sequence"/>
</dbReference>
<dbReference type="GO" id="GO:0032259">
    <property type="term" value="P:methylation"/>
    <property type="evidence" value="ECO:0007669"/>
    <property type="project" value="UniProtKB-KW"/>
</dbReference>
<keyword evidence="2 5" id="KW-0489">Methyltransferase</keyword>
<evidence type="ECO:0000256" key="3">
    <source>
        <dbReference type="ARBA" id="ARBA00022679"/>
    </source>
</evidence>
<dbReference type="InterPro" id="IPR001537">
    <property type="entry name" value="SpoU_MeTrfase"/>
</dbReference>
<dbReference type="Gene3D" id="3.40.1280.10">
    <property type="match status" value="1"/>
</dbReference>
<accession>A0A5R9DXY5</accession>
<proteinExistence type="inferred from homology"/>
<dbReference type="GO" id="GO:0006396">
    <property type="term" value="P:RNA processing"/>
    <property type="evidence" value="ECO:0007669"/>
    <property type="project" value="InterPro"/>
</dbReference>
<protein>
    <submittedName>
        <fullName evidence="5">RNA methyltransferase</fullName>
    </submittedName>
</protein>